<dbReference type="GO" id="GO:0005634">
    <property type="term" value="C:nucleus"/>
    <property type="evidence" value="ECO:0007669"/>
    <property type="project" value="UniProtKB-SubCell"/>
</dbReference>
<comment type="similarity">
    <text evidence="2">Belongs to the RRM TET family.</text>
</comment>
<keyword evidence="3" id="KW-0479">Metal-binding</keyword>
<gene>
    <name evidence="13" type="ORF">AMORRO_LOCUS10768</name>
</gene>
<dbReference type="PANTHER" id="PTHR23238">
    <property type="entry name" value="RNA BINDING PROTEIN"/>
    <property type="match status" value="1"/>
</dbReference>
<dbReference type="OrthoDB" id="639027at2759"/>
<feature type="compositionally biased region" description="Polar residues" evidence="10">
    <location>
        <begin position="162"/>
        <end position="171"/>
    </location>
</feature>
<keyword evidence="14" id="KW-1185">Reference proteome</keyword>
<feature type="compositionally biased region" description="Polar residues" evidence="10">
    <location>
        <begin position="77"/>
        <end position="109"/>
    </location>
</feature>
<dbReference type="InterPro" id="IPR000504">
    <property type="entry name" value="RRM_dom"/>
</dbReference>
<dbReference type="InterPro" id="IPR034870">
    <property type="entry name" value="TET_fam"/>
</dbReference>
<dbReference type="GO" id="GO:0008270">
    <property type="term" value="F:zinc ion binding"/>
    <property type="evidence" value="ECO:0007669"/>
    <property type="project" value="UniProtKB-KW"/>
</dbReference>
<organism evidence="13 14">
    <name type="scientific">Acaulospora morrowiae</name>
    <dbReference type="NCBI Taxonomy" id="94023"/>
    <lineage>
        <taxon>Eukaryota</taxon>
        <taxon>Fungi</taxon>
        <taxon>Fungi incertae sedis</taxon>
        <taxon>Mucoromycota</taxon>
        <taxon>Glomeromycotina</taxon>
        <taxon>Glomeromycetes</taxon>
        <taxon>Diversisporales</taxon>
        <taxon>Acaulosporaceae</taxon>
        <taxon>Acaulospora</taxon>
    </lineage>
</organism>
<feature type="domain" description="RRM" evidence="11">
    <location>
        <begin position="177"/>
        <end position="263"/>
    </location>
</feature>
<keyword evidence="4 9" id="KW-0863">Zinc-finger</keyword>
<dbReference type="Pfam" id="PF00076">
    <property type="entry name" value="RRM_1"/>
    <property type="match status" value="1"/>
</dbReference>
<dbReference type="SMART" id="SM00360">
    <property type="entry name" value="RRM"/>
    <property type="match status" value="1"/>
</dbReference>
<feature type="compositionally biased region" description="Low complexity" evidence="10">
    <location>
        <begin position="15"/>
        <end position="45"/>
    </location>
</feature>
<reference evidence="13" key="1">
    <citation type="submission" date="2021-06" db="EMBL/GenBank/DDBJ databases">
        <authorList>
            <person name="Kallberg Y."/>
            <person name="Tangrot J."/>
            <person name="Rosling A."/>
        </authorList>
    </citation>
    <scope>NUCLEOTIDE SEQUENCE</scope>
    <source>
        <strain evidence="13">CL551</strain>
    </source>
</reference>
<evidence type="ECO:0000256" key="10">
    <source>
        <dbReference type="SAM" id="MobiDB-lite"/>
    </source>
</evidence>
<evidence type="ECO:0000256" key="8">
    <source>
        <dbReference type="PROSITE-ProRule" id="PRU00176"/>
    </source>
</evidence>
<feature type="non-terminal residue" evidence="13">
    <location>
        <position position="405"/>
    </location>
</feature>
<feature type="compositionally biased region" description="Gly residues" evidence="10">
    <location>
        <begin position="331"/>
        <end position="346"/>
    </location>
</feature>
<keyword evidence="7" id="KW-0539">Nucleus</keyword>
<evidence type="ECO:0000313" key="14">
    <source>
        <dbReference type="Proteomes" id="UP000789342"/>
    </source>
</evidence>
<evidence type="ECO:0000256" key="4">
    <source>
        <dbReference type="ARBA" id="ARBA00022771"/>
    </source>
</evidence>
<dbReference type="AlphaFoldDB" id="A0A9N9EBF2"/>
<dbReference type="GO" id="GO:0006355">
    <property type="term" value="P:regulation of DNA-templated transcription"/>
    <property type="evidence" value="ECO:0007669"/>
    <property type="project" value="InterPro"/>
</dbReference>
<accession>A0A9N9EBF2</accession>
<evidence type="ECO:0000256" key="2">
    <source>
        <dbReference type="ARBA" id="ARBA00008448"/>
    </source>
</evidence>
<dbReference type="EMBL" id="CAJVPV010012421">
    <property type="protein sequence ID" value="CAG8669794.1"/>
    <property type="molecule type" value="Genomic_DNA"/>
</dbReference>
<comment type="subcellular location">
    <subcellularLocation>
        <location evidence="1">Nucleus</location>
    </subcellularLocation>
</comment>
<dbReference type="CDD" id="cd12534">
    <property type="entry name" value="RRM_SARFH"/>
    <property type="match status" value="1"/>
</dbReference>
<dbReference type="SUPFAM" id="SSF90209">
    <property type="entry name" value="Ran binding protein zinc finger-like"/>
    <property type="match status" value="1"/>
</dbReference>
<feature type="compositionally biased region" description="Polar residues" evidence="10">
    <location>
        <begin position="1"/>
        <end position="11"/>
    </location>
</feature>
<dbReference type="InterPro" id="IPR012677">
    <property type="entry name" value="Nucleotide-bd_a/b_plait_sf"/>
</dbReference>
<dbReference type="Gene3D" id="3.30.70.330">
    <property type="match status" value="1"/>
</dbReference>
<evidence type="ECO:0000256" key="5">
    <source>
        <dbReference type="ARBA" id="ARBA00022833"/>
    </source>
</evidence>
<evidence type="ECO:0000259" key="12">
    <source>
        <dbReference type="PROSITE" id="PS50199"/>
    </source>
</evidence>
<name>A0A9N9EBF2_9GLOM</name>
<evidence type="ECO:0000313" key="13">
    <source>
        <dbReference type="EMBL" id="CAG8669794.1"/>
    </source>
</evidence>
<dbReference type="PROSITE" id="PS50102">
    <property type="entry name" value="RRM"/>
    <property type="match status" value="1"/>
</dbReference>
<dbReference type="PROSITE" id="PS01358">
    <property type="entry name" value="ZF_RANBP2_1"/>
    <property type="match status" value="1"/>
</dbReference>
<dbReference type="InterPro" id="IPR036443">
    <property type="entry name" value="Znf_RanBP2_sf"/>
</dbReference>
<feature type="compositionally biased region" description="Low complexity" evidence="10">
    <location>
        <begin position="62"/>
        <end position="72"/>
    </location>
</feature>
<dbReference type="GO" id="GO:0003723">
    <property type="term" value="F:RNA binding"/>
    <property type="evidence" value="ECO:0007669"/>
    <property type="project" value="UniProtKB-UniRule"/>
</dbReference>
<protein>
    <submittedName>
        <fullName evidence="13">14865_t:CDS:1</fullName>
    </submittedName>
</protein>
<keyword evidence="5" id="KW-0862">Zinc</keyword>
<feature type="region of interest" description="Disordered" evidence="10">
    <location>
        <begin position="1"/>
        <end position="171"/>
    </location>
</feature>
<evidence type="ECO:0000256" key="6">
    <source>
        <dbReference type="ARBA" id="ARBA00022884"/>
    </source>
</evidence>
<evidence type="ECO:0000256" key="1">
    <source>
        <dbReference type="ARBA" id="ARBA00004123"/>
    </source>
</evidence>
<evidence type="ECO:0000256" key="7">
    <source>
        <dbReference type="ARBA" id="ARBA00023242"/>
    </source>
</evidence>
<dbReference type="SUPFAM" id="SSF54928">
    <property type="entry name" value="RNA-binding domain, RBD"/>
    <property type="match status" value="1"/>
</dbReference>
<dbReference type="InterPro" id="IPR035979">
    <property type="entry name" value="RBD_domain_sf"/>
</dbReference>
<feature type="compositionally biased region" description="Gly residues" evidence="10">
    <location>
        <begin position="279"/>
        <end position="293"/>
    </location>
</feature>
<evidence type="ECO:0000259" key="11">
    <source>
        <dbReference type="PROSITE" id="PS50102"/>
    </source>
</evidence>
<dbReference type="InterPro" id="IPR001876">
    <property type="entry name" value="Znf_RanBP2"/>
</dbReference>
<feature type="domain" description="RanBP2-type" evidence="12">
    <location>
        <begin position="298"/>
        <end position="327"/>
    </location>
</feature>
<feature type="region of interest" description="Disordered" evidence="10">
    <location>
        <begin position="269"/>
        <end position="300"/>
    </location>
</feature>
<dbReference type="Gene3D" id="4.10.1060.10">
    <property type="entry name" value="Zinc finger, RanBP2-type"/>
    <property type="match status" value="1"/>
</dbReference>
<dbReference type="Proteomes" id="UP000789342">
    <property type="component" value="Unassembled WGS sequence"/>
</dbReference>
<dbReference type="PROSITE" id="PS50199">
    <property type="entry name" value="ZF_RANBP2_2"/>
    <property type="match status" value="1"/>
</dbReference>
<comment type="caution">
    <text evidence="13">The sequence shown here is derived from an EMBL/GenBank/DDBJ whole genome shotgun (WGS) entry which is preliminary data.</text>
</comment>
<feature type="compositionally biased region" description="Basic and acidic residues" evidence="10">
    <location>
        <begin position="388"/>
        <end position="405"/>
    </location>
</feature>
<keyword evidence="6 8" id="KW-0694">RNA-binding</keyword>
<dbReference type="SMART" id="SM00547">
    <property type="entry name" value="ZnF_RBZ"/>
    <property type="match status" value="1"/>
</dbReference>
<evidence type="ECO:0000256" key="9">
    <source>
        <dbReference type="PROSITE-ProRule" id="PRU00322"/>
    </source>
</evidence>
<sequence>NGYSASANTSEYYYGSTSSPATGNSNSSSTNPQQQTAPPSTSSQGYASHPRNEGYEGGGGSSYSSGYNYSNYPAPATSGSYQTGQNSSTGGSANSPAPPYNSNGGTNKTSYGDRGSDYDDGASYSGNKNPYGEDYGGNYKSRDNSREGGYGPPPKDDGAFNNYGNRSEDGSMTQSVDTIYISNLSKEVTEEKLADYFGSLGMLKIDKRTQKPKIWIYYDKATGIPKGDATLTYEDPDSTKAAIKYFDNQPFLGQPIKVEMSVRKISSGFRARGGRGRGRVGFSGRGGSGRGGGGPPPREGDWTCESCHSNNFARRTECYKCSMPRGDATGSEGGFGGRYSGSPRGGYRGRRGGPSSYGSRYNGEDRGYGGSGYRNNDSGYDQNYGRPNKPDDRQERRENSRYRPY</sequence>
<feature type="region of interest" description="Disordered" evidence="10">
    <location>
        <begin position="323"/>
        <end position="405"/>
    </location>
</feature>
<proteinExistence type="inferred from homology"/>
<evidence type="ECO:0000256" key="3">
    <source>
        <dbReference type="ARBA" id="ARBA00022723"/>
    </source>
</evidence>